<dbReference type="InterPro" id="IPR009078">
    <property type="entry name" value="Ferritin-like_SF"/>
</dbReference>
<evidence type="ECO:0000313" key="1">
    <source>
        <dbReference type="EMBL" id="SFF53316.1"/>
    </source>
</evidence>
<sequence length="402" mass="45938">MTTLDRMLQGLPRKAQNTIYSSFDTLRMMGSVGNLKVAASMAPSAFRGLVLGTAREGDAVQMPGHHAAHYTLTYGDEFPEMYDLYRRAVANQWNGDRDLDWSIDVDPENPETAVMPLDYPPFEGLEAKGIRLNAKEKLRFANDVAAWTLSQFMHGEQGALYAAAQVTESVQWLDGKFYGATQVMDEGRHLEVFLRYLDTKLQKVYTINDNLFVILDDLLTDGRWDVKFLGMQIMVEGLALGAFGTMYNFTREPLLKQLLKYVIQDEARHVHYGVLALREHISKALSPAEVREREDWAYEVALLMRNRFLSHEIYYEWFEGRLSLKDWDEIILNARSMSAFRHLMFMRLIPNLEYIGLMSERIKAHYAKAGLTSFLGGKNATQLSAEDLLRDISDYKAPPAVH</sequence>
<dbReference type="Gene3D" id="1.10.620.20">
    <property type="entry name" value="Ribonucleotide Reductase, subunit A"/>
    <property type="match status" value="1"/>
</dbReference>
<protein>
    <recommendedName>
        <fullName evidence="3">p-aminobenzoate N-oxygenase AurF</fullName>
    </recommendedName>
</protein>
<dbReference type="GO" id="GO:0016491">
    <property type="term" value="F:oxidoreductase activity"/>
    <property type="evidence" value="ECO:0007669"/>
    <property type="project" value="InterPro"/>
</dbReference>
<proteinExistence type="predicted"/>
<keyword evidence="2" id="KW-1185">Reference proteome</keyword>
<dbReference type="STRING" id="1076937.SAMN04488120_10776"/>
<organism evidence="1 2">
    <name type="scientific">Fontimonas thermophila</name>
    <dbReference type="NCBI Taxonomy" id="1076937"/>
    <lineage>
        <taxon>Bacteria</taxon>
        <taxon>Pseudomonadati</taxon>
        <taxon>Pseudomonadota</taxon>
        <taxon>Gammaproteobacteria</taxon>
        <taxon>Nevskiales</taxon>
        <taxon>Nevskiaceae</taxon>
        <taxon>Fontimonas</taxon>
    </lineage>
</organism>
<dbReference type="SUPFAM" id="SSF47240">
    <property type="entry name" value="Ferritin-like"/>
    <property type="match status" value="1"/>
</dbReference>
<dbReference type="EMBL" id="FOOC01000007">
    <property type="protein sequence ID" value="SFF53316.1"/>
    <property type="molecule type" value="Genomic_DNA"/>
</dbReference>
<gene>
    <name evidence="1" type="ORF">SAMN04488120_10776</name>
</gene>
<dbReference type="RefSeq" id="WP_091533836.1">
    <property type="nucleotide sequence ID" value="NZ_FOOC01000007.1"/>
</dbReference>
<evidence type="ECO:0008006" key="3">
    <source>
        <dbReference type="Google" id="ProtNLM"/>
    </source>
</evidence>
<name>A0A1I2JKH1_9GAMM</name>
<dbReference type="OrthoDB" id="5500270at2"/>
<dbReference type="Proteomes" id="UP000199771">
    <property type="component" value="Unassembled WGS sequence"/>
</dbReference>
<dbReference type="InterPro" id="IPR012348">
    <property type="entry name" value="RNR-like"/>
</dbReference>
<dbReference type="AlphaFoldDB" id="A0A1I2JKH1"/>
<dbReference type="CDD" id="cd00657">
    <property type="entry name" value="Ferritin_like"/>
    <property type="match status" value="1"/>
</dbReference>
<evidence type="ECO:0000313" key="2">
    <source>
        <dbReference type="Proteomes" id="UP000199771"/>
    </source>
</evidence>
<reference evidence="1 2" key="1">
    <citation type="submission" date="2016-10" db="EMBL/GenBank/DDBJ databases">
        <authorList>
            <person name="de Groot N.N."/>
        </authorList>
    </citation>
    <scope>NUCLEOTIDE SEQUENCE [LARGE SCALE GENOMIC DNA]</scope>
    <source>
        <strain evidence="1 2">DSM 23609</strain>
    </source>
</reference>
<accession>A0A1I2JKH1</accession>